<gene>
    <name evidence="1" type="ORF">ACFO0D_17490</name>
</gene>
<dbReference type="RefSeq" id="WP_380063112.1">
    <property type="nucleotide sequence ID" value="NZ_JBHSEI010000015.1"/>
</dbReference>
<accession>A0ABV9IEV4</accession>
<proteinExistence type="predicted"/>
<sequence length="66" mass="7469">MATAQDEHPSPSSRWRVWRGLKRRTKQVGRAAADTIDFLGTVLDILLIVPRLIWAVLRALGDLFNV</sequence>
<evidence type="ECO:0000313" key="2">
    <source>
        <dbReference type="Proteomes" id="UP001595952"/>
    </source>
</evidence>
<comment type="caution">
    <text evidence="1">The sequence shown here is derived from an EMBL/GenBank/DDBJ whole genome shotgun (WGS) entry which is preliminary data.</text>
</comment>
<evidence type="ECO:0000313" key="1">
    <source>
        <dbReference type="EMBL" id="MFC4640126.1"/>
    </source>
</evidence>
<keyword evidence="2" id="KW-1185">Reference proteome</keyword>
<dbReference type="EMBL" id="JBHSEI010000015">
    <property type="protein sequence ID" value="MFC4640126.1"/>
    <property type="molecule type" value="Genomic_DNA"/>
</dbReference>
<reference evidence="2" key="1">
    <citation type="journal article" date="2019" name="Int. J. Syst. Evol. Microbiol.">
        <title>The Global Catalogue of Microorganisms (GCM) 10K type strain sequencing project: providing services to taxonomists for standard genome sequencing and annotation.</title>
        <authorList>
            <consortium name="The Broad Institute Genomics Platform"/>
            <consortium name="The Broad Institute Genome Sequencing Center for Infectious Disease"/>
            <person name="Wu L."/>
            <person name="Ma J."/>
        </authorList>
    </citation>
    <scope>NUCLEOTIDE SEQUENCE [LARGE SCALE GENOMIC DNA]</scope>
    <source>
        <strain evidence="2">CCUG 55995</strain>
    </source>
</reference>
<organism evidence="1 2">
    <name type="scientific">Deinococcus hohokamensis</name>
    <dbReference type="NCBI Taxonomy" id="309883"/>
    <lineage>
        <taxon>Bacteria</taxon>
        <taxon>Thermotogati</taxon>
        <taxon>Deinococcota</taxon>
        <taxon>Deinococci</taxon>
        <taxon>Deinococcales</taxon>
        <taxon>Deinococcaceae</taxon>
        <taxon>Deinococcus</taxon>
    </lineage>
</organism>
<name>A0ABV9IEV4_9DEIO</name>
<dbReference type="Proteomes" id="UP001595952">
    <property type="component" value="Unassembled WGS sequence"/>
</dbReference>
<protein>
    <submittedName>
        <fullName evidence="1">Uncharacterized protein</fullName>
    </submittedName>
</protein>